<evidence type="ECO:0000256" key="12">
    <source>
        <dbReference type="ARBA" id="ARBA00022806"/>
    </source>
</evidence>
<dbReference type="PRINTS" id="PR01658">
    <property type="entry name" value="MCMPROTEIN2"/>
</dbReference>
<dbReference type="AlphaFoldDB" id="A0A672ZMG8"/>
<evidence type="ECO:0000256" key="13">
    <source>
        <dbReference type="ARBA" id="ARBA00022833"/>
    </source>
</evidence>
<evidence type="ECO:0000256" key="16">
    <source>
        <dbReference type="ARBA" id="ARBA00023242"/>
    </source>
</evidence>
<protein>
    <recommendedName>
        <fullName evidence="5">DNA replication licensing factor MCM2</fullName>
        <ecNumber evidence="4">3.6.4.12</ecNumber>
    </recommendedName>
    <alternativeName>
        <fullName evidence="19">DNA replication licensing factor mcm2</fullName>
    </alternativeName>
</protein>
<keyword evidence="10" id="KW-0863">Zinc-finger</keyword>
<dbReference type="GO" id="GO:0000727">
    <property type="term" value="P:double-strand break repair via break-induced replication"/>
    <property type="evidence" value="ECO:0007669"/>
    <property type="project" value="TreeGrafter"/>
</dbReference>
<evidence type="ECO:0000256" key="3">
    <source>
        <dbReference type="ARBA" id="ARBA00008010"/>
    </source>
</evidence>
<keyword evidence="16" id="KW-0539">Nucleus</keyword>
<dbReference type="Gene3D" id="3.30.1640.10">
    <property type="entry name" value="mini-chromosome maintenance (MCM) complex, chain A, domain 1"/>
    <property type="match status" value="1"/>
</dbReference>
<reference evidence="22" key="1">
    <citation type="submission" date="2019-06" db="EMBL/GenBank/DDBJ databases">
        <authorList>
            <consortium name="Wellcome Sanger Institute Data Sharing"/>
        </authorList>
    </citation>
    <scope>NUCLEOTIDE SEQUENCE [LARGE SCALE GENOMIC DNA]</scope>
</reference>
<dbReference type="GO" id="GO:0016787">
    <property type="term" value="F:hydrolase activity"/>
    <property type="evidence" value="ECO:0007669"/>
    <property type="project" value="UniProtKB-KW"/>
</dbReference>
<dbReference type="InterPro" id="IPR059098">
    <property type="entry name" value="WHD_MCM2"/>
</dbReference>
<evidence type="ECO:0000256" key="14">
    <source>
        <dbReference type="ARBA" id="ARBA00022840"/>
    </source>
</evidence>
<sequence length="872" mass="97549">MSEGPNVATSPSRTSRRGDLTSSPGRDLPPFEDESEGLLGDGPLPGEEEEDADGEELIGDGMERDYRAIPALDQYEAEGLDLDDEDLSELSPGARAAAEEAMRRRDREQGISGRLRRGLLYDSEDEDDERPAARRRRLAERAAEGVADGEDEEMIESIENLEDMKIYNRFKNFLRTHVDENGHNVFKEKISDMCKENKESLVVNYEDLAAREHVLAYFLPEAPTEMLKVFDEAAKEVVLAMYPKYDRIAHEIHVRICNLPLVEEIRGSGLQLHLNQLIRTSGVVSSCSGVLPQLGMVKYNCNKCSFVLGPFFQSQNQEVKPGSCPECQSQGPFEINMEETVYQNYQRITIQESPGKVAAGRLPRSKDAILLADLVDSCKPGDEIELTGVYHNNYDGSLNMANGFPVFATVILANHITRRDEGVAVAELTDEDVKAIVALSKDERIGERIFASMAPSIYGHEDIKRALALSLFGGEPKNPGGKHKVRGDINVLLCGDPGTAKSQFLKYVEKVASRAVFTTGQGASAVGLTAYVQRHPVSREWTLEAGALVLADRGVCLIDEFDKMNDADRTSIHEAMEQQSISISKAGIVTSLQARCTVIAAANPIGGRYDPSLTFAENVDLTEPIVSRFDVLCVVRDTVDAVQDEMLARFVVGSHIKHHPGNSEGGVALEEVVLPNSSDVPPIPQELMRKYIIYAKERVHPKLNQMDQDKVARIYSDLRKESMATGSIPITVRHIESMIRMAEAHAKMHLRDYVLEDDVNMAIRVMLESFIDTQKFSVMRSMRKTFARYLAFRRDNNELLLFILKQLVSEQATYQRNRYGVQHDVIEVPEKELQDKARQINIHNLTAFYDSDIFRSNKFSHDGKKKLILQQI</sequence>
<dbReference type="Pfam" id="PF00493">
    <property type="entry name" value="MCM"/>
    <property type="match status" value="1"/>
</dbReference>
<evidence type="ECO:0000256" key="20">
    <source>
        <dbReference type="SAM" id="MobiDB-lite"/>
    </source>
</evidence>
<reference evidence="22" key="3">
    <citation type="submission" date="2025-09" db="UniProtKB">
        <authorList>
            <consortium name="Ensembl"/>
        </authorList>
    </citation>
    <scope>IDENTIFICATION</scope>
</reference>
<dbReference type="GO" id="GO:0003697">
    <property type="term" value="F:single-stranded DNA binding"/>
    <property type="evidence" value="ECO:0007669"/>
    <property type="project" value="TreeGrafter"/>
</dbReference>
<dbReference type="GO" id="GO:0042555">
    <property type="term" value="C:MCM complex"/>
    <property type="evidence" value="ECO:0007669"/>
    <property type="project" value="InterPro"/>
</dbReference>
<feature type="compositionally biased region" description="Acidic residues" evidence="20">
    <location>
        <begin position="46"/>
        <end position="58"/>
    </location>
</feature>
<feature type="region of interest" description="Disordered" evidence="20">
    <location>
        <begin position="1"/>
        <end position="72"/>
    </location>
</feature>
<evidence type="ECO:0000256" key="2">
    <source>
        <dbReference type="ARBA" id="ARBA00004286"/>
    </source>
</evidence>
<keyword evidence="17" id="KW-0131">Cell cycle</keyword>
<dbReference type="SMART" id="SM00350">
    <property type="entry name" value="MCM"/>
    <property type="match status" value="1"/>
</dbReference>
<evidence type="ECO:0000313" key="23">
    <source>
        <dbReference type="Proteomes" id="UP000472271"/>
    </source>
</evidence>
<evidence type="ECO:0000256" key="17">
    <source>
        <dbReference type="ARBA" id="ARBA00023306"/>
    </source>
</evidence>
<dbReference type="InterPro" id="IPR001208">
    <property type="entry name" value="MCM_dom"/>
</dbReference>
<dbReference type="PROSITE" id="PS50051">
    <property type="entry name" value="MCM_2"/>
    <property type="match status" value="1"/>
</dbReference>
<keyword evidence="13" id="KW-0862">Zinc</keyword>
<name>A0A672ZMG8_9TELE</name>
<dbReference type="FunFam" id="3.30.1640.10:FF:000005">
    <property type="entry name" value="DNA helicase"/>
    <property type="match status" value="1"/>
</dbReference>
<dbReference type="Gene3D" id="2.20.28.10">
    <property type="match status" value="1"/>
</dbReference>
<dbReference type="Gene3D" id="2.40.50.140">
    <property type="entry name" value="Nucleic acid-binding proteins"/>
    <property type="match status" value="1"/>
</dbReference>
<feature type="domain" description="MCM C-terminal AAA(+) ATPase" evidence="21">
    <location>
        <begin position="445"/>
        <end position="651"/>
    </location>
</feature>
<dbReference type="Pfam" id="PF23669">
    <property type="entry name" value="WHD_MCM2"/>
    <property type="match status" value="1"/>
</dbReference>
<dbReference type="Proteomes" id="UP000472271">
    <property type="component" value="Chromosome 5"/>
</dbReference>
<dbReference type="InterPro" id="IPR031327">
    <property type="entry name" value="MCM"/>
</dbReference>
<accession>A0A672ZMG8</accession>
<dbReference type="SUPFAM" id="SSF50249">
    <property type="entry name" value="Nucleic acid-binding proteins"/>
    <property type="match status" value="1"/>
</dbReference>
<dbReference type="Pfam" id="PF12619">
    <property type="entry name" value="MCM2_N"/>
    <property type="match status" value="1"/>
</dbReference>
<keyword evidence="6" id="KW-0158">Chromosome</keyword>
<dbReference type="SUPFAM" id="SSF52540">
    <property type="entry name" value="P-loop containing nucleoside triphosphate hydrolases"/>
    <property type="match status" value="1"/>
</dbReference>
<dbReference type="GO" id="GO:0005524">
    <property type="term" value="F:ATP binding"/>
    <property type="evidence" value="ECO:0007669"/>
    <property type="project" value="UniProtKB-KW"/>
</dbReference>
<keyword evidence="15" id="KW-0238">DNA-binding</keyword>
<evidence type="ECO:0000256" key="9">
    <source>
        <dbReference type="ARBA" id="ARBA00022741"/>
    </source>
</evidence>
<reference evidence="22" key="2">
    <citation type="submission" date="2025-08" db="UniProtKB">
        <authorList>
            <consortium name="Ensembl"/>
        </authorList>
    </citation>
    <scope>IDENTIFICATION</scope>
</reference>
<dbReference type="GO" id="GO:0000228">
    <property type="term" value="C:nuclear chromosome"/>
    <property type="evidence" value="ECO:0007669"/>
    <property type="project" value="UniProtKB-ARBA"/>
</dbReference>
<dbReference type="InterPro" id="IPR041562">
    <property type="entry name" value="MCM_lid"/>
</dbReference>
<evidence type="ECO:0000256" key="6">
    <source>
        <dbReference type="ARBA" id="ARBA00022454"/>
    </source>
</evidence>
<gene>
    <name evidence="22" type="primary">mcm2</name>
</gene>
<keyword evidence="8" id="KW-0479">Metal-binding</keyword>
<keyword evidence="11" id="KW-0378">Hydrolase</keyword>
<dbReference type="GO" id="GO:0043138">
    <property type="term" value="F:3'-5' DNA helicase activity"/>
    <property type="evidence" value="ECO:0007669"/>
    <property type="project" value="TreeGrafter"/>
</dbReference>
<evidence type="ECO:0000256" key="10">
    <source>
        <dbReference type="ARBA" id="ARBA00022771"/>
    </source>
</evidence>
<dbReference type="EC" id="3.6.4.12" evidence="4"/>
<dbReference type="Gene3D" id="3.40.50.300">
    <property type="entry name" value="P-loop containing nucleotide triphosphate hydrolases"/>
    <property type="match status" value="1"/>
</dbReference>
<keyword evidence="14" id="KW-0067">ATP-binding</keyword>
<dbReference type="InterPro" id="IPR027417">
    <property type="entry name" value="P-loop_NTPase"/>
</dbReference>
<dbReference type="PROSITE" id="PS00847">
    <property type="entry name" value="MCM_1"/>
    <property type="match status" value="1"/>
</dbReference>
<evidence type="ECO:0000256" key="15">
    <source>
        <dbReference type="ARBA" id="ARBA00023125"/>
    </source>
</evidence>
<dbReference type="FunFam" id="3.40.50.300:FF:000138">
    <property type="entry name" value="DNA helicase"/>
    <property type="match status" value="1"/>
</dbReference>
<dbReference type="Pfam" id="PF14551">
    <property type="entry name" value="MCM_N"/>
    <property type="match status" value="1"/>
</dbReference>
<evidence type="ECO:0000259" key="21">
    <source>
        <dbReference type="PROSITE" id="PS50051"/>
    </source>
</evidence>
<evidence type="ECO:0000256" key="4">
    <source>
        <dbReference type="ARBA" id="ARBA00012551"/>
    </source>
</evidence>
<dbReference type="Pfam" id="PF17855">
    <property type="entry name" value="MCM_lid"/>
    <property type="match status" value="1"/>
</dbReference>
<evidence type="ECO:0000256" key="7">
    <source>
        <dbReference type="ARBA" id="ARBA00022705"/>
    </source>
</evidence>
<dbReference type="GO" id="GO:0008270">
    <property type="term" value="F:zinc ion binding"/>
    <property type="evidence" value="ECO:0007669"/>
    <property type="project" value="UniProtKB-KW"/>
</dbReference>
<keyword evidence="12" id="KW-0347">Helicase</keyword>
<evidence type="ECO:0000256" key="1">
    <source>
        <dbReference type="ARBA" id="ARBA00004123"/>
    </source>
</evidence>
<dbReference type="InterPro" id="IPR033762">
    <property type="entry name" value="MCM_OB"/>
</dbReference>
<dbReference type="FunFam" id="2.20.28.10:FF:000002">
    <property type="entry name" value="DNA helicase"/>
    <property type="match status" value="1"/>
</dbReference>
<evidence type="ECO:0000313" key="22">
    <source>
        <dbReference type="Ensembl" id="ENSSORP00005018381.1"/>
    </source>
</evidence>
<evidence type="ECO:0000256" key="5">
    <source>
        <dbReference type="ARBA" id="ARBA00018925"/>
    </source>
</evidence>
<dbReference type="PANTHER" id="PTHR11630:SF44">
    <property type="entry name" value="DNA REPLICATION LICENSING FACTOR MCM2"/>
    <property type="match status" value="1"/>
</dbReference>
<evidence type="ECO:0000256" key="11">
    <source>
        <dbReference type="ARBA" id="ARBA00022801"/>
    </source>
</evidence>
<comment type="catalytic activity">
    <reaction evidence="18">
        <text>ATP + H2O = ADP + phosphate + H(+)</text>
        <dbReference type="Rhea" id="RHEA:13065"/>
        <dbReference type="ChEBI" id="CHEBI:15377"/>
        <dbReference type="ChEBI" id="CHEBI:15378"/>
        <dbReference type="ChEBI" id="CHEBI:30616"/>
        <dbReference type="ChEBI" id="CHEBI:43474"/>
        <dbReference type="ChEBI" id="CHEBI:456216"/>
        <dbReference type="EC" id="3.6.4.12"/>
    </reaction>
    <physiologicalReaction direction="left-to-right" evidence="18">
        <dbReference type="Rhea" id="RHEA:13066"/>
    </physiologicalReaction>
</comment>
<dbReference type="InterPro" id="IPR027925">
    <property type="entry name" value="MCM_N"/>
</dbReference>
<dbReference type="InterPro" id="IPR018525">
    <property type="entry name" value="MCM_CS"/>
</dbReference>
<dbReference type="PRINTS" id="PR01657">
    <property type="entry name" value="MCMFAMILY"/>
</dbReference>
<keyword evidence="23" id="KW-1185">Reference proteome</keyword>
<dbReference type="Ensembl" id="ENSSORT00005018925.1">
    <property type="protein sequence ID" value="ENSSORP00005018381.1"/>
    <property type="gene ID" value="ENSSORG00005009083.1"/>
</dbReference>
<dbReference type="InterPro" id="IPR008045">
    <property type="entry name" value="MCM2"/>
</dbReference>
<dbReference type="CDD" id="cd17753">
    <property type="entry name" value="MCM2"/>
    <property type="match status" value="1"/>
</dbReference>
<organism evidence="22 23">
    <name type="scientific">Sphaeramia orbicularis</name>
    <name type="common">orbiculate cardinalfish</name>
    <dbReference type="NCBI Taxonomy" id="375764"/>
    <lineage>
        <taxon>Eukaryota</taxon>
        <taxon>Metazoa</taxon>
        <taxon>Chordata</taxon>
        <taxon>Craniata</taxon>
        <taxon>Vertebrata</taxon>
        <taxon>Euteleostomi</taxon>
        <taxon>Actinopterygii</taxon>
        <taxon>Neopterygii</taxon>
        <taxon>Teleostei</taxon>
        <taxon>Neoteleostei</taxon>
        <taxon>Acanthomorphata</taxon>
        <taxon>Gobiaria</taxon>
        <taxon>Kurtiformes</taxon>
        <taxon>Apogonoidei</taxon>
        <taxon>Apogonidae</taxon>
        <taxon>Apogoninae</taxon>
        <taxon>Sphaeramia</taxon>
    </lineage>
</organism>
<keyword evidence="7" id="KW-0235">DNA replication</keyword>
<dbReference type="PANTHER" id="PTHR11630">
    <property type="entry name" value="DNA REPLICATION LICENSING FACTOR MCM FAMILY MEMBER"/>
    <property type="match status" value="1"/>
</dbReference>
<comment type="similarity">
    <text evidence="3">Belongs to the MCM family.</text>
</comment>
<evidence type="ECO:0000256" key="18">
    <source>
        <dbReference type="ARBA" id="ARBA00048432"/>
    </source>
</evidence>
<evidence type="ECO:0000256" key="8">
    <source>
        <dbReference type="ARBA" id="ARBA00022723"/>
    </source>
</evidence>
<evidence type="ECO:0000256" key="19">
    <source>
        <dbReference type="ARBA" id="ARBA00074927"/>
    </source>
</evidence>
<keyword evidence="9" id="KW-0547">Nucleotide-binding</keyword>
<dbReference type="GO" id="GO:0017116">
    <property type="term" value="F:single-stranded DNA helicase activity"/>
    <property type="evidence" value="ECO:0007669"/>
    <property type="project" value="TreeGrafter"/>
</dbReference>
<comment type="subcellular location">
    <subcellularLocation>
        <location evidence="2">Chromosome</location>
    </subcellularLocation>
    <subcellularLocation>
        <location evidence="1">Nucleus</location>
    </subcellularLocation>
</comment>
<dbReference type="Pfam" id="PF17207">
    <property type="entry name" value="MCM_OB"/>
    <property type="match status" value="1"/>
</dbReference>
<dbReference type="InterPro" id="IPR012340">
    <property type="entry name" value="NA-bd_OB-fold"/>
</dbReference>
<proteinExistence type="inferred from homology"/>
<dbReference type="GO" id="GO:1902975">
    <property type="term" value="P:mitotic DNA replication initiation"/>
    <property type="evidence" value="ECO:0007669"/>
    <property type="project" value="TreeGrafter"/>
</dbReference>